<dbReference type="RefSeq" id="XP_064700920.1">
    <property type="nucleotide sequence ID" value="XM_064852934.1"/>
</dbReference>
<keyword evidence="4" id="KW-1185">Reference proteome</keyword>
<organism evidence="3 4">
    <name type="scientific">Exophiala bonariae</name>
    <dbReference type="NCBI Taxonomy" id="1690606"/>
    <lineage>
        <taxon>Eukaryota</taxon>
        <taxon>Fungi</taxon>
        <taxon>Dikarya</taxon>
        <taxon>Ascomycota</taxon>
        <taxon>Pezizomycotina</taxon>
        <taxon>Eurotiomycetes</taxon>
        <taxon>Chaetothyriomycetidae</taxon>
        <taxon>Chaetothyriales</taxon>
        <taxon>Herpotrichiellaceae</taxon>
        <taxon>Exophiala</taxon>
    </lineage>
</organism>
<dbReference type="Gene3D" id="2.40.160.120">
    <property type="match status" value="1"/>
</dbReference>
<dbReference type="EMBL" id="JAVRRD010000038">
    <property type="protein sequence ID" value="KAK5045288.1"/>
    <property type="molecule type" value="Genomic_DNA"/>
</dbReference>
<comment type="similarity">
    <text evidence="1">Belongs to the OSBP family.</text>
</comment>
<dbReference type="AlphaFoldDB" id="A0AAV9MV13"/>
<dbReference type="InterPro" id="IPR000648">
    <property type="entry name" value="Oxysterol-bd"/>
</dbReference>
<dbReference type="GO" id="GO:0005829">
    <property type="term" value="C:cytosol"/>
    <property type="evidence" value="ECO:0007669"/>
    <property type="project" value="TreeGrafter"/>
</dbReference>
<dbReference type="SUPFAM" id="SSF144000">
    <property type="entry name" value="Oxysterol-binding protein-like"/>
    <property type="match status" value="1"/>
</dbReference>
<evidence type="ECO:0000313" key="4">
    <source>
        <dbReference type="Proteomes" id="UP001358417"/>
    </source>
</evidence>
<dbReference type="InterPro" id="IPR037239">
    <property type="entry name" value="OSBP_sf"/>
</dbReference>
<dbReference type="GO" id="GO:0016020">
    <property type="term" value="C:membrane"/>
    <property type="evidence" value="ECO:0007669"/>
    <property type="project" value="TreeGrafter"/>
</dbReference>
<comment type="caution">
    <text evidence="3">The sequence shown here is derived from an EMBL/GenBank/DDBJ whole genome shotgun (WGS) entry which is preliminary data.</text>
</comment>
<evidence type="ECO:0000256" key="2">
    <source>
        <dbReference type="SAM" id="MobiDB-lite"/>
    </source>
</evidence>
<protein>
    <submittedName>
        <fullName evidence="3">Uncharacterized protein</fullName>
    </submittedName>
</protein>
<dbReference type="PANTHER" id="PTHR10972">
    <property type="entry name" value="OXYSTEROL-BINDING PROTEIN-RELATED"/>
    <property type="match status" value="1"/>
</dbReference>
<evidence type="ECO:0000256" key="1">
    <source>
        <dbReference type="ARBA" id="ARBA00008842"/>
    </source>
</evidence>
<feature type="region of interest" description="Disordered" evidence="2">
    <location>
        <begin position="100"/>
        <end position="120"/>
    </location>
</feature>
<gene>
    <name evidence="3" type="ORF">LTR84_009394</name>
</gene>
<dbReference type="Gene3D" id="3.30.70.3490">
    <property type="match status" value="1"/>
</dbReference>
<name>A0AAV9MV13_9EURO</name>
<dbReference type="PANTHER" id="PTHR10972:SF92">
    <property type="entry name" value="OXYSTEROL BINDING PROTEIN"/>
    <property type="match status" value="1"/>
</dbReference>
<dbReference type="GeneID" id="89977553"/>
<reference evidence="3 4" key="1">
    <citation type="submission" date="2023-08" db="EMBL/GenBank/DDBJ databases">
        <title>Black Yeasts Isolated from many extreme environments.</title>
        <authorList>
            <person name="Coleine C."/>
            <person name="Stajich J.E."/>
            <person name="Selbmann L."/>
        </authorList>
    </citation>
    <scope>NUCLEOTIDE SEQUENCE [LARGE SCALE GENOMIC DNA]</scope>
    <source>
        <strain evidence="3 4">CCFEE 5792</strain>
    </source>
</reference>
<dbReference type="Pfam" id="PF01237">
    <property type="entry name" value="Oxysterol_BP"/>
    <property type="match status" value="1"/>
</dbReference>
<dbReference type="GO" id="GO:0008142">
    <property type="term" value="F:oxysterol binding"/>
    <property type="evidence" value="ECO:0007669"/>
    <property type="project" value="TreeGrafter"/>
</dbReference>
<proteinExistence type="inferred from homology"/>
<sequence>MSAPVQPADEGSHPHGVPANRMAEFLAFFKSMRNFKGDLSKVSAPIFILGPTSLTEYASYWCEQPSLFIAPANQETQDLRALAVLKWYLCTLRGQYGRREGIGPPVAGPPGGRKGPGRKKPLNPILGEIFKGHWDSNNGTGKTELVAEQVSHQPPVTAYHISNTQHQIRLEGYHLQKTIFRGMPQIERIGHVMLSLDKYHESYVMTMPDMHLVGLIPPPPYPELVGTTFIVGTNGLAAEIEFSGRGWIRGKKNSFRAKLFRQRKPKEVLYRVEGQWQGGAFNVFDASGSKLEEFKTADQDEIIPISVLPISEQSPVESRRVWQHVADGIIKGDLTTAGKEKQRLEEEQRALRVKENTSGEKWELSYFRTADDWKEAGGLLKSVGLKMVSDETQGIWRWIGDGELERVAGGGE</sequence>
<evidence type="ECO:0000313" key="3">
    <source>
        <dbReference type="EMBL" id="KAK5045288.1"/>
    </source>
</evidence>
<accession>A0AAV9MV13</accession>
<dbReference type="Proteomes" id="UP001358417">
    <property type="component" value="Unassembled WGS sequence"/>
</dbReference>
<dbReference type="Gene3D" id="1.10.287.2720">
    <property type="match status" value="1"/>
</dbReference>